<dbReference type="SMART" id="SM00331">
    <property type="entry name" value="PP2C_SIG"/>
    <property type="match status" value="1"/>
</dbReference>
<keyword evidence="3" id="KW-0472">Membrane</keyword>
<organism evidence="5 6">
    <name type="scientific">Streptomyces griseocarneus</name>
    <dbReference type="NCBI Taxonomy" id="51201"/>
    <lineage>
        <taxon>Bacteria</taxon>
        <taxon>Bacillati</taxon>
        <taxon>Actinomycetota</taxon>
        <taxon>Actinomycetes</taxon>
        <taxon>Kitasatosporales</taxon>
        <taxon>Streptomycetaceae</taxon>
        <taxon>Streptomyces</taxon>
    </lineage>
</organism>
<keyword evidence="3" id="KW-0812">Transmembrane</keyword>
<evidence type="ECO:0000256" key="2">
    <source>
        <dbReference type="SAM" id="MobiDB-lite"/>
    </source>
</evidence>
<keyword evidence="6" id="KW-1185">Reference proteome</keyword>
<keyword evidence="1" id="KW-0378">Hydrolase</keyword>
<gene>
    <name evidence="5" type="ORF">J3S04_24430</name>
</gene>
<feature type="region of interest" description="Disordered" evidence="2">
    <location>
        <begin position="379"/>
        <end position="412"/>
    </location>
</feature>
<dbReference type="InterPro" id="IPR036457">
    <property type="entry name" value="PPM-type-like_dom_sf"/>
</dbReference>
<accession>A0ABX7RJ82</accession>
<protein>
    <submittedName>
        <fullName evidence="5">Serine/threonine-protein phosphatase</fullName>
    </submittedName>
</protein>
<evidence type="ECO:0000313" key="5">
    <source>
        <dbReference type="EMBL" id="QSY48285.1"/>
    </source>
</evidence>
<evidence type="ECO:0000313" key="6">
    <source>
        <dbReference type="Proteomes" id="UP000671836"/>
    </source>
</evidence>
<dbReference type="RefSeq" id="WP_207555184.1">
    <property type="nucleotide sequence ID" value="NZ_CP071595.1"/>
</dbReference>
<dbReference type="InterPro" id="IPR052016">
    <property type="entry name" value="Bact_Sigma-Reg"/>
</dbReference>
<dbReference type="Proteomes" id="UP000671836">
    <property type="component" value="Chromosome"/>
</dbReference>
<dbReference type="PANTHER" id="PTHR43156">
    <property type="entry name" value="STAGE II SPORULATION PROTEIN E-RELATED"/>
    <property type="match status" value="1"/>
</dbReference>
<evidence type="ECO:0000256" key="3">
    <source>
        <dbReference type="SAM" id="Phobius"/>
    </source>
</evidence>
<feature type="compositionally biased region" description="Low complexity" evidence="2">
    <location>
        <begin position="379"/>
        <end position="391"/>
    </location>
</feature>
<dbReference type="Gene3D" id="3.60.40.10">
    <property type="entry name" value="PPM-type phosphatase domain"/>
    <property type="match status" value="1"/>
</dbReference>
<dbReference type="EMBL" id="CP071595">
    <property type="protein sequence ID" value="QSY48285.1"/>
    <property type="molecule type" value="Genomic_DNA"/>
</dbReference>
<keyword evidence="3" id="KW-1133">Transmembrane helix</keyword>
<evidence type="ECO:0000259" key="4">
    <source>
        <dbReference type="SMART" id="SM00331"/>
    </source>
</evidence>
<name>A0ABX7RJ82_9ACTN</name>
<dbReference type="InterPro" id="IPR001932">
    <property type="entry name" value="PPM-type_phosphatase-like_dom"/>
</dbReference>
<sequence length="412" mass="43072">MIRERALQWRRALVVALPGLWVLGVVCWELLSPLGTQFVQLLAATPAIACAGSGRRQCVVLGGACALFALVPLGSTGRADDATRLGTCCAILAVLGAAYLTSGRGRRLAQELEHVRAAAAAAQRALLRPLPPRLEGLALAGGHLSASRGALVGGDLYEALATPHGVRVVMGDVRGHGLPALGTVAALLGSFREAAHDEPELPGVLRRLERALQRHLRERARADAGPGRERCDAEEFVTVLLLEVGEDGEITALNCGHPWPHRLTGTGHGGPRAVAVAPGDPLPPLGMFPLPAELPPLTLDRLRPGDTLVLHTDGAEDARDAAGAFFPLTGVLTEAARRPLLAPAAVVEHVQDALLRHTGGRVGDDFALLALRNDRPRVPAEASTAPSPAAPGIEVTYGGGSFTPRAKQPPLR</sequence>
<feature type="transmembrane region" description="Helical" evidence="3">
    <location>
        <begin position="12"/>
        <end position="31"/>
    </location>
</feature>
<feature type="domain" description="PPM-type phosphatase" evidence="4">
    <location>
        <begin position="134"/>
        <end position="373"/>
    </location>
</feature>
<dbReference type="Pfam" id="PF07228">
    <property type="entry name" value="SpoIIE"/>
    <property type="match status" value="1"/>
</dbReference>
<reference evidence="5 6" key="1">
    <citation type="submission" date="2021-03" db="EMBL/GenBank/DDBJ databases">
        <title>Streptomyces strains.</title>
        <authorList>
            <person name="Lund M.B."/>
            <person name="Toerring T."/>
        </authorList>
    </citation>
    <scope>NUCLEOTIDE SEQUENCE [LARGE SCALE GENOMIC DNA]</scope>
    <source>
        <strain evidence="5 6">KCC S-1010</strain>
    </source>
</reference>
<evidence type="ECO:0000256" key="1">
    <source>
        <dbReference type="ARBA" id="ARBA00022801"/>
    </source>
</evidence>
<proteinExistence type="predicted"/>
<dbReference type="PANTHER" id="PTHR43156:SF2">
    <property type="entry name" value="STAGE II SPORULATION PROTEIN E"/>
    <property type="match status" value="1"/>
</dbReference>